<dbReference type="InterPro" id="IPR014001">
    <property type="entry name" value="Helicase_ATP-bd"/>
</dbReference>
<dbReference type="SMART" id="SM00487">
    <property type="entry name" value="DEXDc"/>
    <property type="match status" value="1"/>
</dbReference>
<dbReference type="CDD" id="cd18785">
    <property type="entry name" value="SF2_C"/>
    <property type="match status" value="1"/>
</dbReference>
<dbReference type="RefSeq" id="WP_379750602.1">
    <property type="nucleotide sequence ID" value="NZ_JBHTCP010000049.1"/>
</dbReference>
<feature type="domain" description="Helicase C-terminal" evidence="5">
    <location>
        <begin position="316"/>
        <end position="458"/>
    </location>
</feature>
<dbReference type="Pfam" id="PF00271">
    <property type="entry name" value="Helicase_C"/>
    <property type="match status" value="1"/>
</dbReference>
<keyword evidence="6" id="KW-0347">Helicase</keyword>
<dbReference type="InterPro" id="IPR001650">
    <property type="entry name" value="Helicase_C-like"/>
</dbReference>
<evidence type="ECO:0000256" key="1">
    <source>
        <dbReference type="ARBA" id="ARBA00022741"/>
    </source>
</evidence>
<dbReference type="GO" id="GO:0004386">
    <property type="term" value="F:helicase activity"/>
    <property type="evidence" value="ECO:0007669"/>
    <property type="project" value="UniProtKB-KW"/>
</dbReference>
<keyword evidence="6" id="KW-0378">Hydrolase</keyword>
<evidence type="ECO:0000313" key="7">
    <source>
        <dbReference type="Proteomes" id="UP001596549"/>
    </source>
</evidence>
<organism evidence="6 7">
    <name type="scientific">Fictibacillus iocasae</name>
    <dbReference type="NCBI Taxonomy" id="2715437"/>
    <lineage>
        <taxon>Bacteria</taxon>
        <taxon>Bacillati</taxon>
        <taxon>Bacillota</taxon>
        <taxon>Bacilli</taxon>
        <taxon>Bacillales</taxon>
        <taxon>Fictibacillaceae</taxon>
        <taxon>Fictibacillus</taxon>
    </lineage>
</organism>
<sequence length="458" mass="52167">MNSYESTSEHRINDKLMRFLYGRILLREELPFTDHELDGVTQHTPGVVKVKGRYECQRCENRDPQLFAHFTCYRCKKEMCYYCRHCIMMGRVSECSLLYECAVPYHWPTLQDPLTWSGTLSPWQEKGSEAVVRAIGSRSETLIWAICGAGKTEILFQGIQKALQLGERVCIATPRTDVVLELAPRLREAFPETSISALYGGSEERDTPGQLVISTTHQLYRFKQAFNTVIVDEVDAFPYSYDTTLQNAVKKAAIDNAALLYLSATPNRTMRNLAKSSKLQTVKIPRRFHGHPLPVPRLEMCWNWSKKIQQGKLPRTLMKWLTQLQETNRNGFLFVPSIKLLKCILPLIQHDFPSSEGVHSEDLDRKEKVLRFRSGEIQLLVTTTILERGVTVPYLDVAVLGAEEDIFTESALVQIAGRAGRKADDPSGDVVFLYHTKSEAMNKAVRHINMMNKEGAHE</sequence>
<feature type="domain" description="Helicase ATP-binding" evidence="4">
    <location>
        <begin position="132"/>
        <end position="284"/>
    </location>
</feature>
<dbReference type="Proteomes" id="UP001596549">
    <property type="component" value="Unassembled WGS sequence"/>
</dbReference>
<dbReference type="Gene3D" id="3.40.50.300">
    <property type="entry name" value="P-loop containing nucleotide triphosphate hydrolases"/>
    <property type="match status" value="2"/>
</dbReference>
<dbReference type="Pfam" id="PF04851">
    <property type="entry name" value="ResIII"/>
    <property type="match status" value="1"/>
</dbReference>
<comment type="caution">
    <text evidence="6">The sequence shown here is derived from an EMBL/GenBank/DDBJ whole genome shotgun (WGS) entry which is preliminary data.</text>
</comment>
<reference evidence="7" key="1">
    <citation type="journal article" date="2019" name="Int. J. Syst. Evol. Microbiol.">
        <title>The Global Catalogue of Microorganisms (GCM) 10K type strain sequencing project: providing services to taxonomists for standard genome sequencing and annotation.</title>
        <authorList>
            <consortium name="The Broad Institute Genomics Platform"/>
            <consortium name="The Broad Institute Genome Sequencing Center for Infectious Disease"/>
            <person name="Wu L."/>
            <person name="Ma J."/>
        </authorList>
    </citation>
    <scope>NUCLEOTIDE SEQUENCE [LARGE SCALE GENOMIC DNA]</scope>
    <source>
        <strain evidence="7">NBRC 106396</strain>
    </source>
</reference>
<accession>A0ABW2NWN7</accession>
<keyword evidence="1" id="KW-0547">Nucleotide-binding</keyword>
<evidence type="ECO:0000259" key="4">
    <source>
        <dbReference type="PROSITE" id="PS51192"/>
    </source>
</evidence>
<evidence type="ECO:0000256" key="2">
    <source>
        <dbReference type="ARBA" id="ARBA00022840"/>
    </source>
</evidence>
<name>A0ABW2NWN7_9BACL</name>
<keyword evidence="7" id="KW-1185">Reference proteome</keyword>
<proteinExistence type="predicted"/>
<dbReference type="SMART" id="SM00490">
    <property type="entry name" value="HELICc"/>
    <property type="match status" value="1"/>
</dbReference>
<protein>
    <submittedName>
        <fullName evidence="6">DEAD/DEAH box helicase</fullName>
    </submittedName>
</protein>
<dbReference type="EMBL" id="JBHTCP010000049">
    <property type="protein sequence ID" value="MFC7373036.1"/>
    <property type="molecule type" value="Genomic_DNA"/>
</dbReference>
<evidence type="ECO:0000259" key="5">
    <source>
        <dbReference type="PROSITE" id="PS51194"/>
    </source>
</evidence>
<dbReference type="SUPFAM" id="SSF52540">
    <property type="entry name" value="P-loop containing nucleoside triphosphate hydrolases"/>
    <property type="match status" value="1"/>
</dbReference>
<evidence type="ECO:0000256" key="3">
    <source>
        <dbReference type="ARBA" id="ARBA00023125"/>
    </source>
</evidence>
<keyword evidence="3" id="KW-0238">DNA-binding</keyword>
<dbReference type="PANTHER" id="PTHR30580">
    <property type="entry name" value="PRIMOSOMAL PROTEIN N"/>
    <property type="match status" value="1"/>
</dbReference>
<gene>
    <name evidence="6" type="ORF">ACFQPF_15455</name>
</gene>
<evidence type="ECO:0000313" key="6">
    <source>
        <dbReference type="EMBL" id="MFC7373036.1"/>
    </source>
</evidence>
<dbReference type="PROSITE" id="PS51192">
    <property type="entry name" value="HELICASE_ATP_BIND_1"/>
    <property type="match status" value="1"/>
</dbReference>
<dbReference type="InterPro" id="IPR027417">
    <property type="entry name" value="P-loop_NTPase"/>
</dbReference>
<keyword evidence="2" id="KW-0067">ATP-binding</keyword>
<dbReference type="InterPro" id="IPR006935">
    <property type="entry name" value="Helicase/UvrB_N"/>
</dbReference>
<dbReference type="PROSITE" id="PS51194">
    <property type="entry name" value="HELICASE_CTER"/>
    <property type="match status" value="1"/>
</dbReference>
<dbReference type="PANTHER" id="PTHR30580:SF1">
    <property type="entry name" value="COMF OPERON PROTEIN 1"/>
    <property type="match status" value="1"/>
</dbReference>